<evidence type="ECO:0000313" key="3">
    <source>
        <dbReference type="Proteomes" id="UP000217076"/>
    </source>
</evidence>
<keyword evidence="1" id="KW-0732">Signal</keyword>
<dbReference type="RefSeq" id="WP_092620597.1">
    <property type="nucleotide sequence ID" value="NZ_FNCV01000008.1"/>
</dbReference>
<proteinExistence type="predicted"/>
<organism evidence="2 3">
    <name type="scientific">Roseospirillum parvum</name>
    <dbReference type="NCBI Taxonomy" id="83401"/>
    <lineage>
        <taxon>Bacteria</taxon>
        <taxon>Pseudomonadati</taxon>
        <taxon>Pseudomonadota</taxon>
        <taxon>Alphaproteobacteria</taxon>
        <taxon>Rhodospirillales</taxon>
        <taxon>Rhodospirillaceae</taxon>
        <taxon>Roseospirillum</taxon>
    </lineage>
</organism>
<reference evidence="3" key="1">
    <citation type="submission" date="2016-10" db="EMBL/GenBank/DDBJ databases">
        <authorList>
            <person name="Varghese N."/>
            <person name="Submissions S."/>
        </authorList>
    </citation>
    <scope>NUCLEOTIDE SEQUENCE [LARGE SCALE GENOMIC DNA]</scope>
    <source>
        <strain evidence="3">930I</strain>
    </source>
</reference>
<accession>A0A1G8DR76</accession>
<dbReference type="AlphaFoldDB" id="A0A1G8DR76"/>
<protein>
    <submittedName>
        <fullName evidence="2">Uncharacterized protein</fullName>
    </submittedName>
</protein>
<name>A0A1G8DR76_9PROT</name>
<feature type="signal peptide" evidence="1">
    <location>
        <begin position="1"/>
        <end position="22"/>
    </location>
</feature>
<sequence>MPFRLILPCLLACLLAPLAAVAQTGSVGEARERFLLSVPEGWVQVTTERRGDMEMVEFVPQGQEPTAWRDRLTVQVFEGATNVAAAQFQANAKAGFERACEKVTAGNLQVARSNGYPSAFFVLGCHRHRQEGHGETTFFRLIQGYQALYLVQRAWRTAPYDIQGPPIPQAERTSAVHLLQSMSVCLPGEPRHPCP</sequence>
<dbReference type="OrthoDB" id="6116092at2"/>
<evidence type="ECO:0000313" key="2">
    <source>
        <dbReference type="EMBL" id="SDH60148.1"/>
    </source>
</evidence>
<gene>
    <name evidence="2" type="ORF">SAMN05421742_10895</name>
</gene>
<feature type="chain" id="PRO_5011707069" evidence="1">
    <location>
        <begin position="23"/>
        <end position="195"/>
    </location>
</feature>
<dbReference type="Proteomes" id="UP000217076">
    <property type="component" value="Unassembled WGS sequence"/>
</dbReference>
<evidence type="ECO:0000256" key="1">
    <source>
        <dbReference type="SAM" id="SignalP"/>
    </source>
</evidence>
<keyword evidence="3" id="KW-1185">Reference proteome</keyword>
<dbReference type="EMBL" id="FNCV01000008">
    <property type="protein sequence ID" value="SDH60148.1"/>
    <property type="molecule type" value="Genomic_DNA"/>
</dbReference>